<dbReference type="EMBL" id="JARAKH010000048">
    <property type="protein sequence ID" value="KAK8376755.1"/>
    <property type="molecule type" value="Genomic_DNA"/>
</dbReference>
<dbReference type="SUPFAM" id="SSF53098">
    <property type="entry name" value="Ribonuclease H-like"/>
    <property type="match status" value="1"/>
</dbReference>
<organism evidence="3 4">
    <name type="scientific">Scylla paramamosain</name>
    <name type="common">Mud crab</name>
    <dbReference type="NCBI Taxonomy" id="85552"/>
    <lineage>
        <taxon>Eukaryota</taxon>
        <taxon>Metazoa</taxon>
        <taxon>Ecdysozoa</taxon>
        <taxon>Arthropoda</taxon>
        <taxon>Crustacea</taxon>
        <taxon>Multicrustacea</taxon>
        <taxon>Malacostraca</taxon>
        <taxon>Eumalacostraca</taxon>
        <taxon>Eucarida</taxon>
        <taxon>Decapoda</taxon>
        <taxon>Pleocyemata</taxon>
        <taxon>Brachyura</taxon>
        <taxon>Eubrachyura</taxon>
        <taxon>Portunoidea</taxon>
        <taxon>Portunidae</taxon>
        <taxon>Portuninae</taxon>
        <taxon>Scylla</taxon>
    </lineage>
</organism>
<sequence>MVRQKAPNTSRRCTETESPVPRTVRCIGLDRVKRRYTEDSDEETTAPPCKSKPQANTQMPFHDASSQGTCTSNTKASLHDDDRHWTTFGKKPKKKTALDSLATDHNLQPTPTDTVKEDKSAQETQDTPFGGLPRAVRRRTLHAVAYAAANTQRISASGNTRRRKKQAPDARIAKDPIKPGTRDVQKTANEYSKQYKDTKHLSRHYFHSLSRKVSLLIYADDITLLVVERRHQASAKTAYTTYTSHSLQSAATHHRISRQDVKIVKRPPPSWIREDWLKTPKVLHIPTELKAITLRHLTPLVHKHELTIYRDGSVDPDTGAAGAAFVSQNMTQRCRVSDGASSIQTELIAIKGVLEYIETVIPCSALIATDSKAALQTLKKNKVEHNVHLVTLIHKTGEALQEAGTQICLIWIPSHIGIHGNDKADTAAKEAATKENIDITATAPYPHQKQHQETHLNKHETRTCRRGNKRIRMGYPSPGKIITNEIIPPCNHCNKDTDIPLLHYILECPAKSSLLQNTGGTPGAGSAAAREAAAKIIFETSTADLLKVVVETPPPK</sequence>
<dbReference type="GO" id="GO:0004523">
    <property type="term" value="F:RNA-DNA hybrid ribonuclease activity"/>
    <property type="evidence" value="ECO:0007669"/>
    <property type="project" value="InterPro"/>
</dbReference>
<reference evidence="3 4" key="1">
    <citation type="submission" date="2023-03" db="EMBL/GenBank/DDBJ databases">
        <title>High-quality genome of Scylla paramamosain provides insights in environmental adaptation.</title>
        <authorList>
            <person name="Zhang L."/>
        </authorList>
    </citation>
    <scope>NUCLEOTIDE SEQUENCE [LARGE SCALE GENOMIC DNA]</scope>
    <source>
        <strain evidence="3">LZ_2023a</strain>
        <tissue evidence="3">Muscle</tissue>
    </source>
</reference>
<keyword evidence="4" id="KW-1185">Reference proteome</keyword>
<feature type="compositionally biased region" description="Polar residues" evidence="1">
    <location>
        <begin position="103"/>
        <end position="113"/>
    </location>
</feature>
<dbReference type="Gene3D" id="3.30.420.10">
    <property type="entry name" value="Ribonuclease H-like superfamily/Ribonuclease H"/>
    <property type="match status" value="1"/>
</dbReference>
<evidence type="ECO:0000259" key="2">
    <source>
        <dbReference type="PROSITE" id="PS50879"/>
    </source>
</evidence>
<dbReference type="Proteomes" id="UP001487740">
    <property type="component" value="Unassembled WGS sequence"/>
</dbReference>
<evidence type="ECO:0000256" key="1">
    <source>
        <dbReference type="SAM" id="MobiDB-lite"/>
    </source>
</evidence>
<accession>A0AAW0SPQ9</accession>
<feature type="region of interest" description="Disordered" evidence="1">
    <location>
        <begin position="1"/>
        <end position="20"/>
    </location>
</feature>
<dbReference type="InterPro" id="IPR012337">
    <property type="entry name" value="RNaseH-like_sf"/>
</dbReference>
<evidence type="ECO:0000313" key="4">
    <source>
        <dbReference type="Proteomes" id="UP001487740"/>
    </source>
</evidence>
<feature type="region of interest" description="Disordered" evidence="1">
    <location>
        <begin position="31"/>
        <end position="132"/>
    </location>
</feature>
<gene>
    <name evidence="3" type="ORF">O3P69_009996</name>
</gene>
<dbReference type="CDD" id="cd09276">
    <property type="entry name" value="Rnase_HI_RT_non_LTR"/>
    <property type="match status" value="1"/>
</dbReference>
<feature type="compositionally biased region" description="Basic and acidic residues" evidence="1">
    <location>
        <begin position="166"/>
        <end position="185"/>
    </location>
</feature>
<comment type="caution">
    <text evidence="3">The sequence shown here is derived from an EMBL/GenBank/DDBJ whole genome shotgun (WGS) entry which is preliminary data.</text>
</comment>
<evidence type="ECO:0000313" key="3">
    <source>
        <dbReference type="EMBL" id="KAK8376755.1"/>
    </source>
</evidence>
<proteinExistence type="predicted"/>
<feature type="compositionally biased region" description="Polar residues" evidence="1">
    <location>
        <begin position="1"/>
        <end position="11"/>
    </location>
</feature>
<feature type="compositionally biased region" description="Polar residues" evidence="1">
    <location>
        <begin position="53"/>
        <end position="76"/>
    </location>
</feature>
<dbReference type="InterPro" id="IPR002156">
    <property type="entry name" value="RNaseH_domain"/>
</dbReference>
<dbReference type="InterPro" id="IPR036397">
    <property type="entry name" value="RNaseH_sf"/>
</dbReference>
<feature type="region of interest" description="Disordered" evidence="1">
    <location>
        <begin position="155"/>
        <end position="185"/>
    </location>
</feature>
<name>A0AAW0SPQ9_SCYPA</name>
<dbReference type="PROSITE" id="PS50879">
    <property type="entry name" value="RNASE_H_1"/>
    <property type="match status" value="1"/>
</dbReference>
<dbReference type="GO" id="GO:0003676">
    <property type="term" value="F:nucleic acid binding"/>
    <property type="evidence" value="ECO:0007669"/>
    <property type="project" value="InterPro"/>
</dbReference>
<protein>
    <recommendedName>
        <fullName evidence="2">RNase H type-1 domain-containing protein</fullName>
    </recommendedName>
</protein>
<feature type="domain" description="RNase H type-1" evidence="2">
    <location>
        <begin position="302"/>
        <end position="433"/>
    </location>
</feature>
<dbReference type="Pfam" id="PF00075">
    <property type="entry name" value="RNase_H"/>
    <property type="match status" value="1"/>
</dbReference>
<dbReference type="AlphaFoldDB" id="A0AAW0SPQ9"/>